<dbReference type="EMBL" id="CP001618">
    <property type="protein sequence ID" value="ACQ79014.1"/>
    <property type="molecule type" value="Genomic_DNA"/>
</dbReference>
<dbReference type="eggNOG" id="ENOG5032TA6">
    <property type="taxonomic scope" value="Bacteria"/>
</dbReference>
<dbReference type="STRING" id="471853.Bcav_0753"/>
<protein>
    <recommendedName>
        <fullName evidence="2">DUF7144 domain-containing protein</fullName>
    </recommendedName>
</protein>
<feature type="transmembrane region" description="Helical" evidence="1">
    <location>
        <begin position="83"/>
        <end position="99"/>
    </location>
</feature>
<evidence type="ECO:0000259" key="2">
    <source>
        <dbReference type="Pfam" id="PF23636"/>
    </source>
</evidence>
<sequence>MARRVTAWVGWIWFAGLMILTSGVLNVLYGFAAVLGPDNAVVDAGASLVVLDVQGWGWTHLILGVLLVLVGICVMAGQTWARVGAIVLVTLNLIAQFVWLPVQPWWSIIVIAIDLLVLWALVVHGHEAREA</sequence>
<feature type="transmembrane region" description="Helical" evidence="1">
    <location>
        <begin position="12"/>
        <end position="35"/>
    </location>
</feature>
<keyword evidence="1" id="KW-1133">Transmembrane helix</keyword>
<evidence type="ECO:0000313" key="4">
    <source>
        <dbReference type="Proteomes" id="UP000007962"/>
    </source>
</evidence>
<keyword evidence="4" id="KW-1185">Reference proteome</keyword>
<dbReference type="OrthoDB" id="4482242at2"/>
<dbReference type="InterPro" id="IPR055568">
    <property type="entry name" value="DUF7144"/>
</dbReference>
<accession>C5BYQ6</accession>
<proteinExistence type="predicted"/>
<dbReference type="Proteomes" id="UP000007962">
    <property type="component" value="Chromosome"/>
</dbReference>
<dbReference type="AlphaFoldDB" id="C5BYQ6"/>
<dbReference type="KEGG" id="bcv:Bcav_0753"/>
<keyword evidence="1" id="KW-0812">Transmembrane</keyword>
<reference evidence="3 4" key="1">
    <citation type="journal article" date="2009" name="Stand. Genomic Sci.">
        <title>Complete genome sequence of Beutenbergia cavernae type strain (HKI 0122).</title>
        <authorList>
            <person name="Land M."/>
            <person name="Pukall R."/>
            <person name="Abt B."/>
            <person name="Goker M."/>
            <person name="Rohde M."/>
            <person name="Glavina Del Rio T."/>
            <person name="Tice H."/>
            <person name="Copeland A."/>
            <person name="Cheng J.F."/>
            <person name="Lucas S."/>
            <person name="Chen F."/>
            <person name="Nolan M."/>
            <person name="Bruce D."/>
            <person name="Goodwin L."/>
            <person name="Pitluck S."/>
            <person name="Ivanova N."/>
            <person name="Mavromatis K."/>
            <person name="Ovchinnikova G."/>
            <person name="Pati A."/>
            <person name="Chen A."/>
            <person name="Palaniappan K."/>
            <person name="Hauser L."/>
            <person name="Chang Y.J."/>
            <person name="Jefferies C.C."/>
            <person name="Saunders E."/>
            <person name="Brettin T."/>
            <person name="Detter J.C."/>
            <person name="Han C."/>
            <person name="Chain P."/>
            <person name="Bristow J."/>
            <person name="Eisen J.A."/>
            <person name="Markowitz V."/>
            <person name="Hugenholtz P."/>
            <person name="Kyrpides N.C."/>
            <person name="Klenk H.P."/>
            <person name="Lapidus A."/>
        </authorList>
    </citation>
    <scope>NUCLEOTIDE SEQUENCE [LARGE SCALE GENOMIC DNA]</scope>
    <source>
        <strain evidence="4">ATCC BAA-8 / DSM 12333 / NBRC 16432</strain>
    </source>
</reference>
<name>C5BYQ6_BEUC1</name>
<dbReference type="RefSeq" id="WP_012725794.1">
    <property type="nucleotide sequence ID" value="NC_012669.1"/>
</dbReference>
<dbReference type="HOGENOM" id="CLU_118603_0_0_11"/>
<evidence type="ECO:0000313" key="3">
    <source>
        <dbReference type="EMBL" id="ACQ79014.1"/>
    </source>
</evidence>
<feature type="transmembrane region" description="Helical" evidence="1">
    <location>
        <begin position="55"/>
        <end position="76"/>
    </location>
</feature>
<feature type="domain" description="DUF7144" evidence="2">
    <location>
        <begin position="11"/>
        <end position="125"/>
    </location>
</feature>
<gene>
    <name evidence="3" type="ordered locus">Bcav_0753</name>
</gene>
<evidence type="ECO:0000256" key="1">
    <source>
        <dbReference type="SAM" id="Phobius"/>
    </source>
</evidence>
<organism evidence="3 4">
    <name type="scientific">Beutenbergia cavernae (strain ATCC BAA-8 / DSM 12333 / CCUG 43141 / JCM 11478 / NBRC 16432 / NCIMB 13614 / HKI 0122)</name>
    <dbReference type="NCBI Taxonomy" id="471853"/>
    <lineage>
        <taxon>Bacteria</taxon>
        <taxon>Bacillati</taxon>
        <taxon>Actinomycetota</taxon>
        <taxon>Actinomycetes</taxon>
        <taxon>Micrococcales</taxon>
        <taxon>Beutenbergiaceae</taxon>
        <taxon>Beutenbergia</taxon>
    </lineage>
</organism>
<keyword evidence="1" id="KW-0472">Membrane</keyword>
<feature type="transmembrane region" description="Helical" evidence="1">
    <location>
        <begin position="105"/>
        <end position="123"/>
    </location>
</feature>
<dbReference type="Pfam" id="PF23636">
    <property type="entry name" value="DUF7144"/>
    <property type="match status" value="1"/>
</dbReference>